<evidence type="ECO:0000313" key="3">
    <source>
        <dbReference type="Proteomes" id="UP000666240"/>
    </source>
</evidence>
<keyword evidence="3" id="KW-1185">Reference proteome</keyword>
<protein>
    <submittedName>
        <fullName evidence="2">Uncharacterized protein</fullName>
    </submittedName>
</protein>
<proteinExistence type="predicted"/>
<dbReference type="AlphaFoldDB" id="A0A8J7R382"/>
<gene>
    <name evidence="2" type="ORF">J5Y06_12310</name>
</gene>
<reference evidence="2" key="1">
    <citation type="submission" date="2021-03" db="EMBL/GenBank/DDBJ databases">
        <title>Genome sequencing and assembly of Tianweitania sediminis.</title>
        <authorList>
            <person name="Chhetri G."/>
        </authorList>
    </citation>
    <scope>NUCLEOTIDE SEQUENCE</scope>
    <source>
        <strain evidence="2">Z8</strain>
    </source>
</reference>
<organism evidence="2 3">
    <name type="scientific">Tianweitania sediminis</name>
    <dbReference type="NCBI Taxonomy" id="1502156"/>
    <lineage>
        <taxon>Bacteria</taxon>
        <taxon>Pseudomonadati</taxon>
        <taxon>Pseudomonadota</taxon>
        <taxon>Alphaproteobacteria</taxon>
        <taxon>Hyphomicrobiales</taxon>
        <taxon>Phyllobacteriaceae</taxon>
        <taxon>Tianweitania</taxon>
    </lineage>
</organism>
<name>A0A8J7R382_9HYPH</name>
<comment type="caution">
    <text evidence="2">The sequence shown here is derived from an EMBL/GenBank/DDBJ whole genome shotgun (WGS) entry which is preliminary data.</text>
</comment>
<dbReference type="Proteomes" id="UP000666240">
    <property type="component" value="Unassembled WGS sequence"/>
</dbReference>
<dbReference type="EMBL" id="JAGIYY010000003">
    <property type="protein sequence ID" value="MBP0439435.1"/>
    <property type="molecule type" value="Genomic_DNA"/>
</dbReference>
<sequence length="57" mass="5936">MTKSPIERTGGTYERASKTGELKRTSPVMKDAPDASAESQAPKPAAVQTAAASSKKD</sequence>
<evidence type="ECO:0000313" key="2">
    <source>
        <dbReference type="EMBL" id="MBP0439435.1"/>
    </source>
</evidence>
<feature type="compositionally biased region" description="Low complexity" evidence="1">
    <location>
        <begin position="40"/>
        <end position="57"/>
    </location>
</feature>
<feature type="region of interest" description="Disordered" evidence="1">
    <location>
        <begin position="1"/>
        <end position="57"/>
    </location>
</feature>
<evidence type="ECO:0000256" key="1">
    <source>
        <dbReference type="SAM" id="MobiDB-lite"/>
    </source>
</evidence>
<feature type="compositionally biased region" description="Basic and acidic residues" evidence="1">
    <location>
        <begin position="15"/>
        <end position="24"/>
    </location>
</feature>
<dbReference type="RefSeq" id="WP_209335439.1">
    <property type="nucleotide sequence ID" value="NZ_JAGIYY010000003.1"/>
</dbReference>
<accession>A0A8J7R382</accession>